<comment type="caution">
    <text evidence="1">The sequence shown here is derived from an EMBL/GenBank/DDBJ whole genome shotgun (WGS) entry which is preliminary data.</text>
</comment>
<accession>A0ACC0UHD6</accession>
<proteinExistence type="predicted"/>
<organism evidence="1 2">
    <name type="scientific">Russula earlei</name>
    <dbReference type="NCBI Taxonomy" id="71964"/>
    <lineage>
        <taxon>Eukaryota</taxon>
        <taxon>Fungi</taxon>
        <taxon>Dikarya</taxon>
        <taxon>Basidiomycota</taxon>
        <taxon>Agaricomycotina</taxon>
        <taxon>Agaricomycetes</taxon>
        <taxon>Russulales</taxon>
        <taxon>Russulaceae</taxon>
        <taxon>Russula</taxon>
    </lineage>
</organism>
<dbReference type="Proteomes" id="UP001207468">
    <property type="component" value="Unassembled WGS sequence"/>
</dbReference>
<reference evidence="1" key="1">
    <citation type="submission" date="2021-03" db="EMBL/GenBank/DDBJ databases">
        <title>Evolutionary priming and transition to the ectomycorrhizal habit in an iconic lineage of mushroom-forming fungi: is preadaptation a requirement?</title>
        <authorList>
            <consortium name="DOE Joint Genome Institute"/>
            <person name="Looney B.P."/>
            <person name="Miyauchi S."/>
            <person name="Morin E."/>
            <person name="Drula E."/>
            <person name="Courty P.E."/>
            <person name="Chicoki N."/>
            <person name="Fauchery L."/>
            <person name="Kohler A."/>
            <person name="Kuo A."/>
            <person name="LaButti K."/>
            <person name="Pangilinan J."/>
            <person name="Lipzen A."/>
            <person name="Riley R."/>
            <person name="Andreopoulos W."/>
            <person name="He G."/>
            <person name="Johnson J."/>
            <person name="Barry K.W."/>
            <person name="Grigoriev I.V."/>
            <person name="Nagy L."/>
            <person name="Hibbett D."/>
            <person name="Henrissat B."/>
            <person name="Matheny P.B."/>
            <person name="Labbe J."/>
            <person name="Martin A.F."/>
        </authorList>
    </citation>
    <scope>NUCLEOTIDE SEQUENCE</scope>
    <source>
        <strain evidence="1">BPL698</strain>
    </source>
</reference>
<dbReference type="EMBL" id="JAGFNK010000030">
    <property type="protein sequence ID" value="KAI9510985.1"/>
    <property type="molecule type" value="Genomic_DNA"/>
</dbReference>
<evidence type="ECO:0000313" key="1">
    <source>
        <dbReference type="EMBL" id="KAI9510985.1"/>
    </source>
</evidence>
<sequence>MSDSLFQRPAKSRGASGGDPCLRFLFAGEASLDELSCIATMFWPRPAPQSFFRALAYDNTSAPLIPKVFDAFCQEGYCFFVMKRLPRTCGIPEAEAVESVAPAVKISFEEEACVRHAFFKEDDQYLSPTPKRSLITSSRRLGAAQTARNCPPLFRTGSRPRSRRVSPSTIATSARTTVSSTPRPNVSGWLSSDTSACSPKVFQTYAFFNTGNAFAAAVGRELGYEPSDIANKMVKASAVLQMCGLNASLSLDKWGKPVSNKA</sequence>
<gene>
    <name evidence="1" type="ORF">F5148DRAFT_1281346</name>
</gene>
<keyword evidence="2" id="KW-1185">Reference proteome</keyword>
<name>A0ACC0UHD6_9AGAM</name>
<evidence type="ECO:0000313" key="2">
    <source>
        <dbReference type="Proteomes" id="UP001207468"/>
    </source>
</evidence>
<protein>
    <submittedName>
        <fullName evidence="1">Uncharacterized protein</fullName>
    </submittedName>
</protein>